<dbReference type="GO" id="GO:0046872">
    <property type="term" value="F:metal ion binding"/>
    <property type="evidence" value="ECO:0007669"/>
    <property type="project" value="UniProtKB-KW"/>
</dbReference>
<feature type="region of interest" description="Disordered" evidence="5">
    <location>
        <begin position="236"/>
        <end position="255"/>
    </location>
</feature>
<dbReference type="CDD" id="cd16151">
    <property type="entry name" value="sulfatase_like"/>
    <property type="match status" value="1"/>
</dbReference>
<keyword evidence="6" id="KW-1133">Transmembrane helix</keyword>
<keyword evidence="6" id="KW-0812">Transmembrane</keyword>
<proteinExistence type="inferred from homology"/>
<evidence type="ECO:0000256" key="6">
    <source>
        <dbReference type="SAM" id="Phobius"/>
    </source>
</evidence>
<organism evidence="8 9">
    <name type="scientific">Rubinisphaera italica</name>
    <dbReference type="NCBI Taxonomy" id="2527969"/>
    <lineage>
        <taxon>Bacteria</taxon>
        <taxon>Pseudomonadati</taxon>
        <taxon>Planctomycetota</taxon>
        <taxon>Planctomycetia</taxon>
        <taxon>Planctomycetales</taxon>
        <taxon>Planctomycetaceae</taxon>
        <taxon>Rubinisphaera</taxon>
    </lineage>
</organism>
<dbReference type="Proteomes" id="UP000316095">
    <property type="component" value="Unassembled WGS sequence"/>
</dbReference>
<gene>
    <name evidence="8" type="ORF">Pan54_34970</name>
</gene>
<reference evidence="8 9" key="1">
    <citation type="submission" date="2019-02" db="EMBL/GenBank/DDBJ databases">
        <title>Deep-cultivation of Planctomycetes and their phenomic and genomic characterization uncovers novel biology.</title>
        <authorList>
            <person name="Wiegand S."/>
            <person name="Jogler M."/>
            <person name="Boedeker C."/>
            <person name="Pinto D."/>
            <person name="Vollmers J."/>
            <person name="Rivas-Marin E."/>
            <person name="Kohn T."/>
            <person name="Peeters S.H."/>
            <person name="Heuer A."/>
            <person name="Rast P."/>
            <person name="Oberbeckmann S."/>
            <person name="Bunk B."/>
            <person name="Jeske O."/>
            <person name="Meyerdierks A."/>
            <person name="Storesund J.E."/>
            <person name="Kallscheuer N."/>
            <person name="Luecker S."/>
            <person name="Lage O.M."/>
            <person name="Pohl T."/>
            <person name="Merkel B.J."/>
            <person name="Hornburger P."/>
            <person name="Mueller R.-W."/>
            <person name="Bruemmer F."/>
            <person name="Labrenz M."/>
            <person name="Spormann A.M."/>
            <person name="Op Den Camp H."/>
            <person name="Overmann J."/>
            <person name="Amann R."/>
            <person name="Jetten M.S.M."/>
            <person name="Mascher T."/>
            <person name="Medema M.H."/>
            <person name="Devos D.P."/>
            <person name="Kaster A.-K."/>
            <person name="Ovreas L."/>
            <person name="Rohde M."/>
            <person name="Galperin M.Y."/>
            <person name="Jogler C."/>
        </authorList>
    </citation>
    <scope>NUCLEOTIDE SEQUENCE [LARGE SCALE GENOMIC DNA]</scope>
    <source>
        <strain evidence="8 9">Pan54</strain>
    </source>
</reference>
<dbReference type="EMBL" id="SJPG01000001">
    <property type="protein sequence ID" value="TWT62752.1"/>
    <property type="molecule type" value="Genomic_DNA"/>
</dbReference>
<dbReference type="InterPro" id="IPR017850">
    <property type="entry name" value="Alkaline_phosphatase_core_sf"/>
</dbReference>
<evidence type="ECO:0000313" key="9">
    <source>
        <dbReference type="Proteomes" id="UP000316095"/>
    </source>
</evidence>
<keyword evidence="2" id="KW-0479">Metal-binding</keyword>
<dbReference type="PROSITE" id="PS00523">
    <property type="entry name" value="SULFATASE_1"/>
    <property type="match status" value="1"/>
</dbReference>
<dbReference type="InterPro" id="IPR000917">
    <property type="entry name" value="Sulfatase_N"/>
</dbReference>
<keyword evidence="4" id="KW-0106">Calcium</keyword>
<evidence type="ECO:0000259" key="7">
    <source>
        <dbReference type="Pfam" id="PF00884"/>
    </source>
</evidence>
<evidence type="ECO:0000256" key="1">
    <source>
        <dbReference type="ARBA" id="ARBA00008779"/>
    </source>
</evidence>
<feature type="domain" description="Sulfatase N-terminal" evidence="7">
    <location>
        <begin position="59"/>
        <end position="359"/>
    </location>
</feature>
<dbReference type="EC" id="3.1.6.1" evidence="8"/>
<comment type="caution">
    <text evidence="8">The sequence shown here is derived from an EMBL/GenBank/DDBJ whole genome shotgun (WGS) entry which is preliminary data.</text>
</comment>
<dbReference type="PANTHER" id="PTHR42693:SF53">
    <property type="entry name" value="ENDO-4-O-SULFATASE"/>
    <property type="match status" value="1"/>
</dbReference>
<dbReference type="InterPro" id="IPR024607">
    <property type="entry name" value="Sulfatase_CS"/>
</dbReference>
<feature type="transmembrane region" description="Helical" evidence="6">
    <location>
        <begin position="28"/>
        <end position="46"/>
    </location>
</feature>
<dbReference type="AlphaFoldDB" id="A0A5C5XLZ5"/>
<evidence type="ECO:0000256" key="2">
    <source>
        <dbReference type="ARBA" id="ARBA00022723"/>
    </source>
</evidence>
<dbReference type="GO" id="GO:0004065">
    <property type="term" value="F:arylsulfatase activity"/>
    <property type="evidence" value="ECO:0007669"/>
    <property type="project" value="UniProtKB-EC"/>
</dbReference>
<evidence type="ECO:0000313" key="8">
    <source>
        <dbReference type="EMBL" id="TWT62752.1"/>
    </source>
</evidence>
<dbReference type="Gene3D" id="3.40.720.10">
    <property type="entry name" value="Alkaline Phosphatase, subunit A"/>
    <property type="match status" value="1"/>
</dbReference>
<accession>A0A5C5XLZ5</accession>
<dbReference type="InterPro" id="IPR050738">
    <property type="entry name" value="Sulfatase"/>
</dbReference>
<dbReference type="Pfam" id="PF00884">
    <property type="entry name" value="Sulfatase"/>
    <property type="match status" value="1"/>
</dbReference>
<feature type="compositionally biased region" description="Basic residues" evidence="5">
    <location>
        <begin position="473"/>
        <end position="483"/>
    </location>
</feature>
<dbReference type="SUPFAM" id="SSF53649">
    <property type="entry name" value="Alkaline phosphatase-like"/>
    <property type="match status" value="1"/>
</dbReference>
<dbReference type="PANTHER" id="PTHR42693">
    <property type="entry name" value="ARYLSULFATASE FAMILY MEMBER"/>
    <property type="match status" value="1"/>
</dbReference>
<evidence type="ECO:0000256" key="5">
    <source>
        <dbReference type="SAM" id="MobiDB-lite"/>
    </source>
</evidence>
<keyword evidence="6" id="KW-0472">Membrane</keyword>
<sequence length="483" mass="54312">MFSAFKDHTRLAIINSAHRVSFKRHMQIRIIFYSILFAAAAIVQLIDTPPVDADQPDRPNLIFIMADDMGYECVEVNGGTSYKTPRLNQLADTGMRFTHAYSQPICTPSRVELMTGKYNQRNYIRFGVLDPAQTTFAQVLKKAGYKTCIAGKWQLEGGLEGPHHFGFDEYCLWQLTRRPSRYPSPGLEINGKEVDFPGKYGPDIASDFICDFIKRNDDQPFLVYYPMILPHWPFEPTPDSEEWDPNSQGAGGSQKHPEYFVDMVNYTDKMVGKIIDQLDASGLRENTLVIFTGDNGTATSVTSMIYGKSFQGGKGSPTDAGMHVPMIANWPGTISSGIVNENLVDFTDIFPTLIGTAGVAPPDDLELDGKSILPQLLGKNTEPREFIYCWYARNGGKTGDEFVQNKTFKFYRDGQYYNIANDPREKTPLDVNSLNPRAQENLTSLKQALSKYDNTRVMLPEPYPKQVTPAQKSPKKKKQKNSQ</sequence>
<feature type="region of interest" description="Disordered" evidence="5">
    <location>
        <begin position="459"/>
        <end position="483"/>
    </location>
</feature>
<protein>
    <submittedName>
        <fullName evidence="8">Arylsulfatase</fullName>
        <ecNumber evidence="8">3.1.6.1</ecNumber>
    </submittedName>
</protein>
<keyword evidence="9" id="KW-1185">Reference proteome</keyword>
<comment type="similarity">
    <text evidence="1">Belongs to the sulfatase family.</text>
</comment>
<keyword evidence="3 8" id="KW-0378">Hydrolase</keyword>
<evidence type="ECO:0000256" key="4">
    <source>
        <dbReference type="ARBA" id="ARBA00022837"/>
    </source>
</evidence>
<name>A0A5C5XLZ5_9PLAN</name>
<evidence type="ECO:0000256" key="3">
    <source>
        <dbReference type="ARBA" id="ARBA00022801"/>
    </source>
</evidence>